<evidence type="ECO:0000313" key="3">
    <source>
        <dbReference type="Proteomes" id="UP000250321"/>
    </source>
</evidence>
<sequence length="210" mass="24083">MEGSESLTDILFSWSLQDILNENLYQHKVEKIPESFQSVQDHFGSYSYPLLDDSRTQLRSSMETMDRAPYSKVISVEELNPYGTKLYDIKVDCWRNLSTDGSKGPYKILPGDVFVLADTRPETVSDLQKLGSSWAFLVVTEVSKNKNEDDRTALHFKVKASKEFEVNHSTHKSLFMVFLLNIAPYIRIWKAMHMSGSATWKVQIFGLSAW</sequence>
<organism evidence="2 3">
    <name type="scientific">Prunus yedoensis var. nudiflora</name>
    <dbReference type="NCBI Taxonomy" id="2094558"/>
    <lineage>
        <taxon>Eukaryota</taxon>
        <taxon>Viridiplantae</taxon>
        <taxon>Streptophyta</taxon>
        <taxon>Embryophyta</taxon>
        <taxon>Tracheophyta</taxon>
        <taxon>Spermatophyta</taxon>
        <taxon>Magnoliopsida</taxon>
        <taxon>eudicotyledons</taxon>
        <taxon>Gunneridae</taxon>
        <taxon>Pentapetalae</taxon>
        <taxon>rosids</taxon>
        <taxon>fabids</taxon>
        <taxon>Rosales</taxon>
        <taxon>Rosaceae</taxon>
        <taxon>Amygdaloideae</taxon>
        <taxon>Amygdaleae</taxon>
        <taxon>Prunus</taxon>
    </lineage>
</organism>
<dbReference type="Pfam" id="PF20073">
    <property type="entry name" value="DUF6469"/>
    <property type="match status" value="1"/>
</dbReference>
<evidence type="ECO:0000313" key="2">
    <source>
        <dbReference type="EMBL" id="PQQ11547.1"/>
    </source>
</evidence>
<dbReference type="STRING" id="2094558.A0A314YZM7"/>
<dbReference type="OrthoDB" id="3156807at2759"/>
<accession>A0A314YZM7</accession>
<gene>
    <name evidence="2" type="ORF">Pyn_38823</name>
</gene>
<dbReference type="AlphaFoldDB" id="A0A314YZM7"/>
<comment type="caution">
    <text evidence="2">The sequence shown here is derived from an EMBL/GenBank/DDBJ whole genome shotgun (WGS) entry which is preliminary data.</text>
</comment>
<dbReference type="InterPro" id="IPR045529">
    <property type="entry name" value="DUF6469"/>
</dbReference>
<dbReference type="EMBL" id="PJQY01000392">
    <property type="protein sequence ID" value="PQQ11547.1"/>
    <property type="molecule type" value="Genomic_DNA"/>
</dbReference>
<feature type="domain" description="DUF6469" evidence="1">
    <location>
        <begin position="69"/>
        <end position="196"/>
    </location>
</feature>
<proteinExistence type="predicted"/>
<keyword evidence="3" id="KW-1185">Reference proteome</keyword>
<dbReference type="Proteomes" id="UP000250321">
    <property type="component" value="Unassembled WGS sequence"/>
</dbReference>
<reference evidence="2 3" key="1">
    <citation type="submission" date="2018-02" db="EMBL/GenBank/DDBJ databases">
        <title>Draft genome of wild Prunus yedoensis var. nudiflora.</title>
        <authorList>
            <person name="Baek S."/>
            <person name="Kim J.-H."/>
            <person name="Choi K."/>
            <person name="Kim G.-B."/>
            <person name="Cho A."/>
            <person name="Jang H."/>
            <person name="Shin C.-H."/>
            <person name="Yu H.-J."/>
            <person name="Mun J.-H."/>
        </authorList>
    </citation>
    <scope>NUCLEOTIDE SEQUENCE [LARGE SCALE GENOMIC DNA]</scope>
    <source>
        <strain evidence="3">cv. Jeju island</strain>
        <tissue evidence="2">Leaf</tissue>
    </source>
</reference>
<name>A0A314YZM7_PRUYE</name>
<evidence type="ECO:0000259" key="1">
    <source>
        <dbReference type="Pfam" id="PF20073"/>
    </source>
</evidence>
<protein>
    <recommendedName>
        <fullName evidence="1">DUF6469 domain-containing protein</fullName>
    </recommendedName>
</protein>